<evidence type="ECO:0000256" key="1">
    <source>
        <dbReference type="SAM" id="MobiDB-lite"/>
    </source>
</evidence>
<dbReference type="AlphaFoldDB" id="A0A3S8Z5Z7"/>
<evidence type="ECO:0000313" key="3">
    <source>
        <dbReference type="EMBL" id="AZN28898.1"/>
    </source>
</evidence>
<dbReference type="OrthoDB" id="3268688at2"/>
<reference evidence="3 4" key="1">
    <citation type="submission" date="2018-12" db="EMBL/GenBank/DDBJ databases">
        <title>Complete genome sequence of Flaviflexus salsibiostraticola KCTC 33148.</title>
        <authorList>
            <person name="Bae J.-W."/>
        </authorList>
    </citation>
    <scope>NUCLEOTIDE SEQUENCE [LARGE SCALE GENOMIC DNA]</scope>
    <source>
        <strain evidence="3 4">KCTC 33148</strain>
    </source>
</reference>
<evidence type="ECO:0000256" key="2">
    <source>
        <dbReference type="SAM" id="Phobius"/>
    </source>
</evidence>
<evidence type="ECO:0008006" key="5">
    <source>
        <dbReference type="Google" id="ProtNLM"/>
    </source>
</evidence>
<accession>A0A3S8Z5Z7</accession>
<keyword evidence="2" id="KW-1133">Transmembrane helix</keyword>
<dbReference type="RefSeq" id="WP_126037635.1">
    <property type="nucleotide sequence ID" value="NZ_CP034438.1"/>
</dbReference>
<name>A0A3S8Z5Z7_9ACTO</name>
<feature type="region of interest" description="Disordered" evidence="1">
    <location>
        <begin position="151"/>
        <end position="176"/>
    </location>
</feature>
<protein>
    <recommendedName>
        <fullName evidence="5">DUF4439 domain-containing protein</fullName>
    </recommendedName>
</protein>
<evidence type="ECO:0000313" key="4">
    <source>
        <dbReference type="Proteomes" id="UP000270021"/>
    </source>
</evidence>
<keyword evidence="2" id="KW-0472">Membrane</keyword>
<dbReference type="EMBL" id="CP034438">
    <property type="protein sequence ID" value="AZN28898.1"/>
    <property type="molecule type" value="Genomic_DNA"/>
</dbReference>
<proteinExistence type="predicted"/>
<dbReference type="Proteomes" id="UP000270021">
    <property type="component" value="Chromosome"/>
</dbReference>
<dbReference type="KEGG" id="fsl:EJO69_00235"/>
<sequence length="310" mass="32275">MTRRAGLSTPVFLLSAAIGTAIFILAMLVAGVRIDSGPTLPAPPSAAEQARQNAASAYALVAEAAEGDSAELARLARSHEEAIGGVWVPWPEGAPDGATNPPPPASDTDDVTVLLDRAIGATVDALEAAPPADVPLYASILIRQQAALDEAAPATQDSDADESADKAPGAAGLTADTLSPGQVAELASGQTLIEIDAARQWLEAAAPHLDSADTALTRIAAFDDYTSAILQSGTADVRRAFAPLPDWFLNQPSPETAQRLEEEAYLLVASELFTYIPTPDRALDLQIAATAFEFIARSDLPDFPLLEETA</sequence>
<gene>
    <name evidence="3" type="ORF">EJO69_00235</name>
</gene>
<organism evidence="3 4">
    <name type="scientific">Flaviflexus salsibiostraticola</name>
    <dbReference type="NCBI Taxonomy" id="1282737"/>
    <lineage>
        <taxon>Bacteria</taxon>
        <taxon>Bacillati</taxon>
        <taxon>Actinomycetota</taxon>
        <taxon>Actinomycetes</taxon>
        <taxon>Actinomycetales</taxon>
        <taxon>Actinomycetaceae</taxon>
        <taxon>Flaviflexus</taxon>
    </lineage>
</organism>
<keyword evidence="2" id="KW-0812">Transmembrane</keyword>
<keyword evidence="4" id="KW-1185">Reference proteome</keyword>
<feature type="transmembrane region" description="Helical" evidence="2">
    <location>
        <begin position="12"/>
        <end position="32"/>
    </location>
</feature>